<evidence type="ECO:0000313" key="3">
    <source>
        <dbReference type="Proteomes" id="UP001379235"/>
    </source>
</evidence>
<dbReference type="InterPro" id="IPR002347">
    <property type="entry name" value="SDR_fam"/>
</dbReference>
<dbReference type="PANTHER" id="PTHR42760">
    <property type="entry name" value="SHORT-CHAIN DEHYDROGENASES/REDUCTASES FAMILY MEMBER"/>
    <property type="match status" value="1"/>
</dbReference>
<keyword evidence="3" id="KW-1185">Reference proteome</keyword>
<protein>
    <submittedName>
        <fullName evidence="2">SDR family oxidoreductase</fullName>
    </submittedName>
</protein>
<name>A0ABU8SEC0_9SPHN</name>
<gene>
    <name evidence="2" type="ORF">WG900_19725</name>
</gene>
<organism evidence="2 3">
    <name type="scientific">Novosphingobium aquae</name>
    <dbReference type="NCBI Taxonomy" id="3133435"/>
    <lineage>
        <taxon>Bacteria</taxon>
        <taxon>Pseudomonadati</taxon>
        <taxon>Pseudomonadota</taxon>
        <taxon>Alphaproteobacteria</taxon>
        <taxon>Sphingomonadales</taxon>
        <taxon>Sphingomonadaceae</taxon>
        <taxon>Novosphingobium</taxon>
    </lineage>
</organism>
<dbReference type="CDD" id="cd05233">
    <property type="entry name" value="SDR_c"/>
    <property type="match status" value="1"/>
</dbReference>
<comment type="caution">
    <text evidence="2">The sequence shown here is derived from an EMBL/GenBank/DDBJ whole genome shotgun (WGS) entry which is preliminary data.</text>
</comment>
<comment type="similarity">
    <text evidence="1">Belongs to the short-chain dehydrogenases/reductases (SDR) family.</text>
</comment>
<evidence type="ECO:0000313" key="2">
    <source>
        <dbReference type="EMBL" id="MEJ6012140.1"/>
    </source>
</evidence>
<dbReference type="PANTHER" id="PTHR42760:SF122">
    <property type="entry name" value="NAD(P)-BINDING PROTEIN"/>
    <property type="match status" value="1"/>
</dbReference>
<dbReference type="SUPFAM" id="SSF51735">
    <property type="entry name" value="NAD(P)-binding Rossmann-fold domains"/>
    <property type="match status" value="1"/>
</dbReference>
<dbReference type="Pfam" id="PF00106">
    <property type="entry name" value="adh_short"/>
    <property type="match status" value="1"/>
</dbReference>
<reference evidence="2 3" key="1">
    <citation type="submission" date="2024-03" db="EMBL/GenBank/DDBJ databases">
        <authorList>
            <person name="Jo J.-H."/>
        </authorList>
    </citation>
    <scope>NUCLEOTIDE SEQUENCE [LARGE SCALE GENOMIC DNA]</scope>
    <source>
        <strain evidence="2 3">AS3R-12</strain>
    </source>
</reference>
<proteinExistence type="inferred from homology"/>
<dbReference type="Gene3D" id="3.40.50.720">
    <property type="entry name" value="NAD(P)-binding Rossmann-like Domain"/>
    <property type="match status" value="1"/>
</dbReference>
<dbReference type="Pfam" id="PF13561">
    <property type="entry name" value="adh_short_C2"/>
    <property type="match status" value="1"/>
</dbReference>
<accession>A0ABU8SEC0</accession>
<dbReference type="RefSeq" id="WP_339970033.1">
    <property type="nucleotide sequence ID" value="NZ_JBBHJY010000014.1"/>
</dbReference>
<dbReference type="EMBL" id="JBBHJY010000014">
    <property type="protein sequence ID" value="MEJ6012140.1"/>
    <property type="molecule type" value="Genomic_DNA"/>
</dbReference>
<evidence type="ECO:0000256" key="1">
    <source>
        <dbReference type="ARBA" id="ARBA00006484"/>
    </source>
</evidence>
<dbReference type="PRINTS" id="PR00081">
    <property type="entry name" value="GDHRDH"/>
</dbReference>
<dbReference type="InterPro" id="IPR036291">
    <property type="entry name" value="NAD(P)-bd_dom_sf"/>
</dbReference>
<sequence>MAKAGSSERPDWPLAVVVGAGGLGMVVARRLGLSHRLLIADRDAQLAEQHCADLRSQGYDAIAIACDVTSPSDIAALADAASAQGNVRTLAHVVGLSPAAKDFTAIMAVNLVGAASVAQSFLDVLEPGGAGIFISSSAAHMQDVPAALLPLLDDPLRPDFIAALAAELGAEANANQAYSLSKAALNRMCRRLAPAWGKRGLRIVSLSPGLIASPQGAESYKHSAGKMALLEAAPLGRECSMLEIAGVAAFLASDQASYITGTDILVDGGLIAAVRPGS</sequence>
<dbReference type="Proteomes" id="UP001379235">
    <property type="component" value="Unassembled WGS sequence"/>
</dbReference>